<dbReference type="HOGENOM" id="CLU_2574261_0_0_1"/>
<dbReference type="KEGG" id="lbc:LACBIDRAFT_298612"/>
<gene>
    <name evidence="1" type="ORF">LACBIDRAFT_298612</name>
</gene>
<dbReference type="Proteomes" id="UP000001194">
    <property type="component" value="Unassembled WGS sequence"/>
</dbReference>
<name>B0DD82_LACBS</name>
<organism evidence="2">
    <name type="scientific">Laccaria bicolor (strain S238N-H82 / ATCC MYA-4686)</name>
    <name type="common">Bicoloured deceiver</name>
    <name type="synonym">Laccaria laccata var. bicolor</name>
    <dbReference type="NCBI Taxonomy" id="486041"/>
    <lineage>
        <taxon>Eukaryota</taxon>
        <taxon>Fungi</taxon>
        <taxon>Dikarya</taxon>
        <taxon>Basidiomycota</taxon>
        <taxon>Agaricomycotina</taxon>
        <taxon>Agaricomycetes</taxon>
        <taxon>Agaricomycetidae</taxon>
        <taxon>Agaricales</taxon>
        <taxon>Agaricineae</taxon>
        <taxon>Hydnangiaceae</taxon>
        <taxon>Laccaria</taxon>
    </lineage>
</organism>
<evidence type="ECO:0000313" key="2">
    <source>
        <dbReference type="Proteomes" id="UP000001194"/>
    </source>
</evidence>
<dbReference type="InParanoid" id="B0DD82"/>
<dbReference type="AlphaFoldDB" id="B0DD82"/>
<keyword evidence="2" id="KW-1185">Reference proteome</keyword>
<dbReference type="EMBL" id="DS547104">
    <property type="protein sequence ID" value="EDR07433.1"/>
    <property type="molecule type" value="Genomic_DNA"/>
</dbReference>
<accession>B0DD82</accession>
<proteinExistence type="predicted"/>
<dbReference type="GeneID" id="6077582"/>
<protein>
    <submittedName>
        <fullName evidence="1">Predicted protein</fullName>
    </submittedName>
</protein>
<reference evidence="1 2" key="1">
    <citation type="journal article" date="2008" name="Nature">
        <title>The genome of Laccaria bicolor provides insights into mycorrhizal symbiosis.</title>
        <authorList>
            <person name="Martin F."/>
            <person name="Aerts A."/>
            <person name="Ahren D."/>
            <person name="Brun A."/>
            <person name="Danchin E.G.J."/>
            <person name="Duchaussoy F."/>
            <person name="Gibon J."/>
            <person name="Kohler A."/>
            <person name="Lindquist E."/>
            <person name="Pereda V."/>
            <person name="Salamov A."/>
            <person name="Shapiro H.J."/>
            <person name="Wuyts J."/>
            <person name="Blaudez D."/>
            <person name="Buee M."/>
            <person name="Brokstein P."/>
            <person name="Canbaeck B."/>
            <person name="Cohen D."/>
            <person name="Courty P.E."/>
            <person name="Coutinho P.M."/>
            <person name="Delaruelle C."/>
            <person name="Detter J.C."/>
            <person name="Deveau A."/>
            <person name="DiFazio S."/>
            <person name="Duplessis S."/>
            <person name="Fraissinet-Tachet L."/>
            <person name="Lucic E."/>
            <person name="Frey-Klett P."/>
            <person name="Fourrey C."/>
            <person name="Feussner I."/>
            <person name="Gay G."/>
            <person name="Grimwood J."/>
            <person name="Hoegger P.J."/>
            <person name="Jain P."/>
            <person name="Kilaru S."/>
            <person name="Labbe J."/>
            <person name="Lin Y.C."/>
            <person name="Legue V."/>
            <person name="Le Tacon F."/>
            <person name="Marmeisse R."/>
            <person name="Melayah D."/>
            <person name="Montanini B."/>
            <person name="Muratet M."/>
            <person name="Nehls U."/>
            <person name="Niculita-Hirzel H."/>
            <person name="Oudot-Le Secq M.P."/>
            <person name="Peter M."/>
            <person name="Quesneville H."/>
            <person name="Rajashekar B."/>
            <person name="Reich M."/>
            <person name="Rouhier N."/>
            <person name="Schmutz J."/>
            <person name="Yin T."/>
            <person name="Chalot M."/>
            <person name="Henrissat B."/>
            <person name="Kuees U."/>
            <person name="Lucas S."/>
            <person name="Van de Peer Y."/>
            <person name="Podila G.K."/>
            <person name="Polle A."/>
            <person name="Pukkila P.J."/>
            <person name="Richardson P.M."/>
            <person name="Rouze P."/>
            <person name="Sanders I.R."/>
            <person name="Stajich J.E."/>
            <person name="Tunlid A."/>
            <person name="Tuskan G."/>
            <person name="Grigoriev I.V."/>
        </authorList>
    </citation>
    <scope>NUCLEOTIDE SEQUENCE [LARGE SCALE GENOMIC DNA]</scope>
    <source>
        <strain evidence="2">S238N-H82 / ATCC MYA-4686</strain>
    </source>
</reference>
<evidence type="ECO:0000313" key="1">
    <source>
        <dbReference type="EMBL" id="EDR07433.1"/>
    </source>
</evidence>
<sequence length="81" mass="9035">MRERGCSPWKRLEVDGQQSGKVYFHARIASVAKTVVRCGCNEEQLLNANLNNGLRRLRSGVRAPFRATFGCFLPPVDTPTS</sequence>
<dbReference type="RefSeq" id="XP_001881825.1">
    <property type="nucleotide sequence ID" value="XM_001881790.1"/>
</dbReference>